<feature type="compositionally biased region" description="Low complexity" evidence="2">
    <location>
        <begin position="1572"/>
        <end position="1582"/>
    </location>
</feature>
<dbReference type="NCBIfam" id="TIGR03715">
    <property type="entry name" value="KxYKxGKxW"/>
    <property type="match status" value="1"/>
</dbReference>
<evidence type="ECO:0000256" key="1">
    <source>
        <dbReference type="ARBA" id="ARBA00022729"/>
    </source>
</evidence>
<evidence type="ECO:0000313" key="7">
    <source>
        <dbReference type="EMBL" id="GBF02009.1"/>
    </source>
</evidence>
<dbReference type="Gene3D" id="2.60.40.4300">
    <property type="match status" value="4"/>
</dbReference>
<feature type="domain" description="Mucin binding" evidence="4">
    <location>
        <begin position="1103"/>
        <end position="1174"/>
    </location>
</feature>
<proteinExistence type="predicted"/>
<name>A0AAD0TP74_9LACO</name>
<dbReference type="EMBL" id="CP032744">
    <property type="protein sequence ID" value="AYJ39719.1"/>
    <property type="molecule type" value="Genomic_DNA"/>
</dbReference>
<feature type="domain" description="MBG" evidence="3">
    <location>
        <begin position="319"/>
        <end position="419"/>
    </location>
</feature>
<dbReference type="RefSeq" id="WP_021729962.1">
    <property type="nucleotide sequence ID" value="NZ_AVAI01000005.1"/>
</dbReference>
<dbReference type="Proteomes" id="UP000277896">
    <property type="component" value="Chromosome"/>
</dbReference>
<evidence type="ECO:0000313" key="9">
    <source>
        <dbReference type="Proteomes" id="UP000277896"/>
    </source>
</evidence>
<feature type="domain" description="Mucin binding" evidence="4">
    <location>
        <begin position="1290"/>
        <end position="1360"/>
    </location>
</feature>
<gene>
    <name evidence="6" type="ORF">LP667_13370</name>
    <name evidence="7" type="ORF">LPPLD21_01541</name>
</gene>
<feature type="domain" description="Mucin binding" evidence="4">
    <location>
        <begin position="1702"/>
        <end position="1775"/>
    </location>
</feature>
<evidence type="ECO:0000259" key="5">
    <source>
        <dbReference type="Pfam" id="PF17966"/>
    </source>
</evidence>
<feature type="domain" description="MBG" evidence="3">
    <location>
        <begin position="212"/>
        <end position="312"/>
    </location>
</feature>
<dbReference type="Pfam" id="PF17965">
    <property type="entry name" value="MucBP_2"/>
    <property type="match status" value="4"/>
</dbReference>
<evidence type="ECO:0000313" key="8">
    <source>
        <dbReference type="Proteomes" id="UP000236162"/>
    </source>
</evidence>
<evidence type="ECO:0000313" key="6">
    <source>
        <dbReference type="EMBL" id="AYJ39719.1"/>
    </source>
</evidence>
<feature type="domain" description="Mub B2-like" evidence="5">
    <location>
        <begin position="1601"/>
        <end position="1699"/>
    </location>
</feature>
<dbReference type="InterPro" id="IPR041495">
    <property type="entry name" value="Mub_B2"/>
</dbReference>
<dbReference type="InterPro" id="IPR041558">
    <property type="entry name" value="MucBP_2"/>
</dbReference>
<dbReference type="EMBL" id="BDOR01000006">
    <property type="protein sequence ID" value="GBF02009.1"/>
    <property type="molecule type" value="Genomic_DNA"/>
</dbReference>
<feature type="domain" description="Mucin binding" evidence="4">
    <location>
        <begin position="1496"/>
        <end position="1567"/>
    </location>
</feature>
<keyword evidence="8" id="KW-1185">Reference proteome</keyword>
<dbReference type="Pfam" id="PF19258">
    <property type="entry name" value="KxYKxGKxW_sig"/>
    <property type="match status" value="1"/>
</dbReference>
<keyword evidence="1" id="KW-0732">Signal</keyword>
<sequence>MQKRRLQQARLVEKRTYKMYKKGRLWLVAGLSTLTIGTGLAQLQVKADTTSTATSQTETTEVTGTSATLTTKATVSTSTASTESDTATKQNDSSDGTQTTSTDSNNNVATTSANSVSVAAEGDASSTTSHANTATKSSVANASAATTASTAADATTSSSTKTSGVAISETNPDTTATLIKTRTKTNVAETVSVASFSAAIASPSSTSRAAVTTVATVNSATKTYDGKTDTPNRYTVTLADGTKAPADWAATSTANVYTVTDLADVDTAKFSSEIGTYTIALSTTGITKLSEANNSADITAANVVTGTLTIEQAPVPSAIITIGSASINYGDATPSAYTITVPSQYKVPSAWTLASSATDGTTNTYMIASDSGDIVVPTATESGTYQLTLSNQGLVALQQANPNDAITADAIITGQLVIAAHDLITMGATTVMVNKTLSVVQATINSRSLVVPADWTISYDDTQTDAIVYNVPIAYTTYSEVVNSGVVGKYTITLTDAAMTTLSDLNSTTFDSTTVGDGVVLVKTSTAVILSPANYGAQASVETPISVLTISHARTRGIDLSYGQALYLILPLLNISQSETAVNNLTEYIIVPSGFKVATTASNGAAQVATDPVSTLTAAIETMMTQNNVTYQGLVVTQLTDYNDRQTFQVHFDQTSVYNGGSFSTLKYTLLPVIAVQSSGVTSGLIGNQVSSPDSAVVYVTDDPNETDGSYSLSLQNYTNIDRVADALGIADAVTIGSGFTDYLYHYTLSAKTITDTYQLVGNDGAALGTVTYTGDSGATYVPMTKLPTTITQDGVTYYLNTNTVASTQNYSGDENTVYTVTYQRYVTTSTDATARITIAPASKVYDNDATTDPSSYTVYLPTEYVAPSNWTIDDTAVVVSGTTAYHVSTNYLDTTTIDQNVGTYAVTLNAAGMAALAAANPNLLIAGNVNVGGTLTITKRPVTIALPDTILWANGQEQNIIPVITGVVAGQTIGYTLTSGLTDPGTKMITVTLTSAAVNNNYEITNPASGELTVGAVTVVYNYGYQAADGTFKLTSTISGTATHGVNINATDYLNYTTSDTAAAHNKIGYTLQPGSTGYQADGTLTDVGGQVVYTYLANTEKITVVYVDQDQNNATLKRVPLSGSFSTSVNYTTANDIEAYEELGYVLVSDQVPTSIRFDQDTEQTYYVYLTHGTTTVTVDHPGSLTVSDLTTTSQRIINYVYADQTPTGLDNVIQTVGYTRTAIVDAVDGTLLSYGNWTTSATGGYPVVVSPIITGYTADTATVAAAMPASVGEVMTKTVIYTVNPETIKIQFIDETTGNQVLATVELRGNYGDSANYTATADIAKYEKLGYELASSDLPNQLTYNQDDPTYRITLVHRRVTVSVDHPGQPGQPIDTNYPGGPKYPADTGRDSLQQTVTRTIMYQYATGKLAAAAVNQSVTFERTATFDMVTGKQLIYSDWVVAPGQTASLAVVTSPTITGYQASAAEVGAITVTSQSELQPVVITYTAKPEVASIVFVDVTSGDTLATRLVTGDYDTVSDYSPASQIAAYKSLGYQLTSNNVPITGISFDQDDVMKVYTVKLTHQLTTVTPTKPGKPGQPIDPTNPDGPKYPVGTGIEDLTTRSKRIINYVYGDGQNAAPTVAQTVIFHRTATFDQVTKKVTYTDWDTAESIVTGAYATIDSPVITGYTPSAVRVDGITVKAGDADVQQTVVYQANIETAMVTYIDVTVGHQLGASVTLTGLFGTQADYQPASVIAQYVKAGYVLMSNDYPSMGAVFNQDGVVQRYTVYLAHNKLAITDQDQLTKTVTQTVHYQDQSGQMLQADTIRALTFTRSGIEDAVTGVATYRDWEPTVLNFTALTAPTIAKYYALTATTQAVTITADSVDDVQTLTYALDNLTPTEPTKPIEPTKPVEPLKPLKPVKPAKPTGADDLLKPAQSTTPAKLVHLLQPTKPTTIVKADHVTTSNQLSALEPSQMAITSRANAVKATPIIKAASEATVQTNKTRVATSRQLPQTSESRRSELMTEILGVTLATLLLGFGELKRKHYEK</sequence>
<dbReference type="Gene3D" id="3.10.20.470">
    <property type="match status" value="4"/>
</dbReference>
<feature type="domain" description="Mub B2-like" evidence="5">
    <location>
        <begin position="1781"/>
        <end position="1876"/>
    </location>
</feature>
<evidence type="ECO:0000259" key="3">
    <source>
        <dbReference type="Pfam" id="PF17883"/>
    </source>
</evidence>
<dbReference type="Pfam" id="PF17966">
    <property type="entry name" value="Muc_B2"/>
    <property type="match status" value="4"/>
</dbReference>
<feature type="region of interest" description="Disordered" evidence="2">
    <location>
        <begin position="1882"/>
        <end position="1918"/>
    </location>
</feature>
<evidence type="ECO:0000259" key="4">
    <source>
        <dbReference type="Pfam" id="PF17965"/>
    </source>
</evidence>
<evidence type="ECO:0000256" key="2">
    <source>
        <dbReference type="SAM" id="MobiDB-lite"/>
    </source>
</evidence>
<feature type="domain" description="Mub B2-like" evidence="5">
    <location>
        <begin position="1190"/>
        <end position="1287"/>
    </location>
</feature>
<organism evidence="6 9">
    <name type="scientific">Lactiplantibacillus paraplantarum</name>
    <dbReference type="NCBI Taxonomy" id="60520"/>
    <lineage>
        <taxon>Bacteria</taxon>
        <taxon>Bacillati</taxon>
        <taxon>Bacillota</taxon>
        <taxon>Bacilli</taxon>
        <taxon>Lactobacillales</taxon>
        <taxon>Lactobacillaceae</taxon>
        <taxon>Lactiplantibacillus</taxon>
    </lineage>
</organism>
<dbReference type="Proteomes" id="UP000236162">
    <property type="component" value="Unassembled WGS sequence"/>
</dbReference>
<dbReference type="InterPro" id="IPR041277">
    <property type="entry name" value="MBG_Lactobacillales"/>
</dbReference>
<reference evidence="7 8" key="1">
    <citation type="submission" date="2017-04" db="EMBL/GenBank/DDBJ databases">
        <title>In vitro and in silico characterization of Lactobacillus paraplantarum D2-1, a starter culture for soymilk fermentation.</title>
        <authorList>
            <person name="Endo A."/>
            <person name="Sasaki F."/>
            <person name="Maeno S."/>
            <person name="Kanesaki Y."/>
            <person name="Kubota E."/>
            <person name="Torres G.A."/>
            <person name="Tomita S."/>
            <person name="Nakagawa J."/>
        </authorList>
    </citation>
    <scope>NUCLEOTIDE SEQUENCE [LARGE SCALE GENOMIC DNA]</scope>
    <source>
        <strain evidence="7 8">D2-1</strain>
    </source>
</reference>
<dbReference type="Pfam" id="PF17883">
    <property type="entry name" value="MBG"/>
    <property type="match status" value="3"/>
</dbReference>
<dbReference type="Gene3D" id="3.10.430.110">
    <property type="match status" value="3"/>
</dbReference>
<feature type="region of interest" description="Disordered" evidence="2">
    <location>
        <begin position="1572"/>
        <end position="1599"/>
    </location>
</feature>
<feature type="domain" description="MBG" evidence="3">
    <location>
        <begin position="835"/>
        <end position="940"/>
    </location>
</feature>
<feature type="compositionally biased region" description="Low complexity" evidence="2">
    <location>
        <begin position="71"/>
        <end position="163"/>
    </location>
</feature>
<dbReference type="InterPro" id="IPR022263">
    <property type="entry name" value="KxYKxGKxW"/>
</dbReference>
<feature type="region of interest" description="Disordered" evidence="2">
    <location>
        <begin position="71"/>
        <end position="168"/>
    </location>
</feature>
<feature type="domain" description="Mub B2-like" evidence="5">
    <location>
        <begin position="1393"/>
        <end position="1492"/>
    </location>
</feature>
<accession>A0AAD0TP74</accession>
<protein>
    <submittedName>
        <fullName evidence="6 7">Mucus-binding protein</fullName>
    </submittedName>
</protein>
<reference evidence="6 9" key="2">
    <citation type="submission" date="2018-10" db="EMBL/GenBank/DDBJ databases">
        <title>Genome seuquencing of Lactobacillus species.</title>
        <authorList>
            <person name="Baek C."/>
            <person name="Yi H."/>
        </authorList>
    </citation>
    <scope>NUCLEOTIDE SEQUENCE [LARGE SCALE GENOMIC DNA]</scope>
    <source>
        <strain evidence="6 9">DSM 10667</strain>
    </source>
</reference>